<comment type="caution">
    <text evidence="2">The sequence shown here is derived from an EMBL/GenBank/DDBJ whole genome shotgun (WGS) entry which is preliminary data.</text>
</comment>
<protein>
    <submittedName>
        <fullName evidence="2">Putative Repressor lexA</fullName>
        <ecNumber evidence="2">3.4.21.88</ecNumber>
    </submittedName>
</protein>
<evidence type="ECO:0000259" key="1">
    <source>
        <dbReference type="PROSITE" id="PS50943"/>
    </source>
</evidence>
<dbReference type="PANTHER" id="PTHR33516">
    <property type="entry name" value="LEXA REPRESSOR"/>
    <property type="match status" value="1"/>
</dbReference>
<dbReference type="EMBL" id="CABP01000068">
    <property type="protein sequence ID" value="CBI04475.1"/>
    <property type="molecule type" value="Genomic_DNA"/>
</dbReference>
<reference evidence="2" key="1">
    <citation type="submission" date="2009-10" db="EMBL/GenBank/DDBJ databases">
        <title>Diversity of trophic interactions inside an arsenic-rich microbial ecosystem.</title>
        <authorList>
            <person name="Bertin P.N."/>
            <person name="Heinrich-Salmeron A."/>
            <person name="Pelletier E."/>
            <person name="Goulhen-Chollet F."/>
            <person name="Arsene-Ploetze F."/>
            <person name="Gallien S."/>
            <person name="Calteau A."/>
            <person name="Vallenet D."/>
            <person name="Casiot C."/>
            <person name="Chane-Woon-Ming B."/>
            <person name="Giloteaux L."/>
            <person name="Barakat M."/>
            <person name="Bonnefoy V."/>
            <person name="Bruneel O."/>
            <person name="Chandler M."/>
            <person name="Cleiss J."/>
            <person name="Duran R."/>
            <person name="Elbaz-Poulichet F."/>
            <person name="Fonknechten N."/>
            <person name="Lauga B."/>
            <person name="Mornico D."/>
            <person name="Ortet P."/>
            <person name="Schaeffer C."/>
            <person name="Siguier P."/>
            <person name="Alexander Thil Smith A."/>
            <person name="Van Dorsselaer A."/>
            <person name="Weissenbach J."/>
            <person name="Medigue C."/>
            <person name="Le Paslier D."/>
        </authorList>
    </citation>
    <scope>NUCLEOTIDE SEQUENCE</scope>
</reference>
<dbReference type="SMART" id="SM00530">
    <property type="entry name" value="HTH_XRE"/>
    <property type="match status" value="1"/>
</dbReference>
<sequence>MQEEKHGLLGETYTRSVHNLLMSKETSKEIDAVAVGSRIRELRKARGWTQKQLSARATAISMSRIGNYEQGTRTLDVPTAIRLAEAFGDGVSAAYILGIEKYDVHPRIAKDGNLPKKAPTDHPPCSSTSPIREGAEVCNDLWNLPPQPVTATRRNNNTVPGPDIRGRIPLISWVQAGEWTEMEVIEHIPEDAPRLACPVSHGSHTFALRVEGNSMYNPGGNRSFQPGDLIFVDPDSSVHHMDLAVVRLDDESAATFKEYHEKMDGKYLFALNPNWEPRNLKINGNATIIGRVIFWGREP</sequence>
<dbReference type="PANTHER" id="PTHR33516:SF2">
    <property type="entry name" value="LEXA REPRESSOR-RELATED"/>
    <property type="match status" value="1"/>
</dbReference>
<dbReference type="GO" id="GO:0003677">
    <property type="term" value="F:DNA binding"/>
    <property type="evidence" value="ECO:0007669"/>
    <property type="project" value="InterPro"/>
</dbReference>
<dbReference type="Gene3D" id="1.10.260.40">
    <property type="entry name" value="lambda repressor-like DNA-binding domains"/>
    <property type="match status" value="1"/>
</dbReference>
<dbReference type="PROSITE" id="PS50943">
    <property type="entry name" value="HTH_CROC1"/>
    <property type="match status" value="1"/>
</dbReference>
<dbReference type="SUPFAM" id="SSF51306">
    <property type="entry name" value="LexA/Signal peptidase"/>
    <property type="match status" value="1"/>
</dbReference>
<proteinExistence type="predicted"/>
<name>E6QB99_9ZZZZ</name>
<accession>E6QB99</accession>
<dbReference type="Pfam" id="PF01381">
    <property type="entry name" value="HTH_3"/>
    <property type="match status" value="1"/>
</dbReference>
<dbReference type="InterPro" id="IPR015927">
    <property type="entry name" value="Peptidase_S24_S26A/B/C"/>
</dbReference>
<evidence type="ECO:0000313" key="2">
    <source>
        <dbReference type="EMBL" id="CBI04475.1"/>
    </source>
</evidence>
<keyword evidence="2" id="KW-0378">Hydrolase</keyword>
<dbReference type="AlphaFoldDB" id="E6QB99"/>
<organism evidence="2">
    <name type="scientific">mine drainage metagenome</name>
    <dbReference type="NCBI Taxonomy" id="410659"/>
    <lineage>
        <taxon>unclassified sequences</taxon>
        <taxon>metagenomes</taxon>
        <taxon>ecological metagenomes</taxon>
    </lineage>
</organism>
<dbReference type="InterPro" id="IPR001387">
    <property type="entry name" value="Cro/C1-type_HTH"/>
</dbReference>
<dbReference type="Pfam" id="PF00717">
    <property type="entry name" value="Peptidase_S24"/>
    <property type="match status" value="1"/>
</dbReference>
<dbReference type="GO" id="GO:0004252">
    <property type="term" value="F:serine-type endopeptidase activity"/>
    <property type="evidence" value="ECO:0007669"/>
    <property type="project" value="UniProtKB-EC"/>
</dbReference>
<dbReference type="SUPFAM" id="SSF47413">
    <property type="entry name" value="lambda repressor-like DNA-binding domains"/>
    <property type="match status" value="1"/>
</dbReference>
<gene>
    <name evidence="2" type="ORF">CARN5_2041</name>
</gene>
<dbReference type="InterPro" id="IPR010982">
    <property type="entry name" value="Lambda_DNA-bd_dom_sf"/>
</dbReference>
<dbReference type="CDD" id="cd00093">
    <property type="entry name" value="HTH_XRE"/>
    <property type="match status" value="1"/>
</dbReference>
<dbReference type="InterPro" id="IPR039418">
    <property type="entry name" value="LexA-like"/>
</dbReference>
<feature type="domain" description="HTH cro/C1-type" evidence="1">
    <location>
        <begin position="39"/>
        <end position="96"/>
    </location>
</feature>
<dbReference type="EC" id="3.4.21.88" evidence="2"/>
<dbReference type="Gene3D" id="2.10.109.10">
    <property type="entry name" value="Umud Fragment, subunit A"/>
    <property type="match status" value="1"/>
</dbReference>
<dbReference type="InterPro" id="IPR036286">
    <property type="entry name" value="LexA/Signal_pep-like_sf"/>
</dbReference>
<dbReference type="InterPro" id="IPR050077">
    <property type="entry name" value="LexA_repressor"/>
</dbReference>
<dbReference type="CDD" id="cd06529">
    <property type="entry name" value="S24_LexA-like"/>
    <property type="match status" value="1"/>
</dbReference>